<organism evidence="1 2">
    <name type="scientific">Stylosanthes scabra</name>
    <dbReference type="NCBI Taxonomy" id="79078"/>
    <lineage>
        <taxon>Eukaryota</taxon>
        <taxon>Viridiplantae</taxon>
        <taxon>Streptophyta</taxon>
        <taxon>Embryophyta</taxon>
        <taxon>Tracheophyta</taxon>
        <taxon>Spermatophyta</taxon>
        <taxon>Magnoliopsida</taxon>
        <taxon>eudicotyledons</taxon>
        <taxon>Gunneridae</taxon>
        <taxon>Pentapetalae</taxon>
        <taxon>rosids</taxon>
        <taxon>fabids</taxon>
        <taxon>Fabales</taxon>
        <taxon>Fabaceae</taxon>
        <taxon>Papilionoideae</taxon>
        <taxon>50 kb inversion clade</taxon>
        <taxon>dalbergioids sensu lato</taxon>
        <taxon>Dalbergieae</taxon>
        <taxon>Pterocarpus clade</taxon>
        <taxon>Stylosanthes</taxon>
    </lineage>
</organism>
<gene>
    <name evidence="1" type="ORF">PIB30_001659</name>
</gene>
<sequence>MVAYYGIKRGGWMKGFFTGPNGIFIWVLNSFAREILYPQPPVSFGIGPNDEVYIVSSGLVMAQAWEPFIQSNLSLEDTSGVVTGVVGMGGHVVMETFKTGQSSHYVRDFIAVRCSDGFNVVGSGFLLGLPGYSTLPVLNATNILVNGSSVPSAMVDAHVDASSLHLLADEAINDVVGDDIGSVVAPRIPVSNTRVASPGNRGSLPDDHLGVSSANAPRAKELDFLVIDLNDTDDDNISKKVVDNVLIGMNEANSPDNVDAAIALGGIVGVGAEHMYEPIVEEPLDGPDHGPFLGPAEDPLPDEHADVLTANAVPEF</sequence>
<dbReference type="Proteomes" id="UP001341840">
    <property type="component" value="Unassembled WGS sequence"/>
</dbReference>
<protein>
    <submittedName>
        <fullName evidence="1">Uncharacterized protein</fullName>
    </submittedName>
</protein>
<proteinExistence type="predicted"/>
<comment type="caution">
    <text evidence="1">The sequence shown here is derived from an EMBL/GenBank/DDBJ whole genome shotgun (WGS) entry which is preliminary data.</text>
</comment>
<accession>A0ABU6T2I7</accession>
<reference evidence="1 2" key="1">
    <citation type="journal article" date="2023" name="Plants (Basel)">
        <title>Bridging the Gap: Combining Genomics and Transcriptomics Approaches to Understand Stylosanthes scabra, an Orphan Legume from the Brazilian Caatinga.</title>
        <authorList>
            <person name="Ferreira-Neto J.R.C."/>
            <person name="da Silva M.D."/>
            <person name="Binneck E."/>
            <person name="de Melo N.F."/>
            <person name="da Silva R.H."/>
            <person name="de Melo A.L.T.M."/>
            <person name="Pandolfi V."/>
            <person name="Bustamante F.O."/>
            <person name="Brasileiro-Vidal A.C."/>
            <person name="Benko-Iseppon A.M."/>
        </authorList>
    </citation>
    <scope>NUCLEOTIDE SEQUENCE [LARGE SCALE GENOMIC DNA]</scope>
    <source>
        <tissue evidence="1">Leaves</tissue>
    </source>
</reference>
<name>A0ABU6T2I7_9FABA</name>
<keyword evidence="2" id="KW-1185">Reference proteome</keyword>
<evidence type="ECO:0000313" key="2">
    <source>
        <dbReference type="Proteomes" id="UP001341840"/>
    </source>
</evidence>
<evidence type="ECO:0000313" key="1">
    <source>
        <dbReference type="EMBL" id="MED6142892.1"/>
    </source>
</evidence>
<dbReference type="EMBL" id="JASCZI010090624">
    <property type="protein sequence ID" value="MED6142892.1"/>
    <property type="molecule type" value="Genomic_DNA"/>
</dbReference>